<organism evidence="4 5">
    <name type="scientific">Leifsonia kafniensis</name>
    <dbReference type="NCBI Taxonomy" id="475957"/>
    <lineage>
        <taxon>Bacteria</taxon>
        <taxon>Bacillati</taxon>
        <taxon>Actinomycetota</taxon>
        <taxon>Actinomycetes</taxon>
        <taxon>Micrococcales</taxon>
        <taxon>Microbacteriaceae</taxon>
        <taxon>Leifsonia</taxon>
    </lineage>
</organism>
<reference evidence="5" key="1">
    <citation type="journal article" date="2019" name="Int. J. Syst. Evol. Microbiol.">
        <title>The Global Catalogue of Microorganisms (GCM) 10K type strain sequencing project: providing services to taxonomists for standard genome sequencing and annotation.</title>
        <authorList>
            <consortium name="The Broad Institute Genomics Platform"/>
            <consortium name="The Broad Institute Genome Sequencing Center for Infectious Disease"/>
            <person name="Wu L."/>
            <person name="Ma J."/>
        </authorList>
    </citation>
    <scope>NUCLEOTIDE SEQUENCE [LARGE SCALE GENOMIC DNA]</scope>
    <source>
        <strain evidence="5">JCM 17021</strain>
    </source>
</reference>
<dbReference type="RefSeq" id="WP_345064076.1">
    <property type="nucleotide sequence ID" value="NZ_BAABCN010000002.1"/>
</dbReference>
<keyword evidence="2" id="KW-0804">Transcription</keyword>
<dbReference type="PROSITE" id="PS01124">
    <property type="entry name" value="HTH_ARAC_FAMILY_2"/>
    <property type="match status" value="1"/>
</dbReference>
<dbReference type="Pfam" id="PF12833">
    <property type="entry name" value="HTH_18"/>
    <property type="match status" value="1"/>
</dbReference>
<dbReference type="EMBL" id="BAABCN010000002">
    <property type="protein sequence ID" value="GAA3872877.1"/>
    <property type="molecule type" value="Genomic_DNA"/>
</dbReference>
<dbReference type="Proteomes" id="UP001501803">
    <property type="component" value="Unassembled WGS sequence"/>
</dbReference>
<keyword evidence="1" id="KW-0805">Transcription regulation</keyword>
<sequence length="80" mass="8671">MMLASESLADLLVTTAQIATDVGYGSPFALSTAFKRQFGVSPSEYRRRRFQTWPHTFEVGDGGLRLLPCGFSCPAASPSL</sequence>
<evidence type="ECO:0000256" key="1">
    <source>
        <dbReference type="ARBA" id="ARBA00023015"/>
    </source>
</evidence>
<protein>
    <recommendedName>
        <fullName evidence="3">HTH araC/xylS-type domain-containing protein</fullName>
    </recommendedName>
</protein>
<evidence type="ECO:0000256" key="2">
    <source>
        <dbReference type="ARBA" id="ARBA00023163"/>
    </source>
</evidence>
<name>A0ABP7KEA8_9MICO</name>
<comment type="caution">
    <text evidence="4">The sequence shown here is derived from an EMBL/GenBank/DDBJ whole genome shotgun (WGS) entry which is preliminary data.</text>
</comment>
<dbReference type="SUPFAM" id="SSF46689">
    <property type="entry name" value="Homeodomain-like"/>
    <property type="match status" value="1"/>
</dbReference>
<accession>A0ABP7KEA8</accession>
<evidence type="ECO:0000313" key="5">
    <source>
        <dbReference type="Proteomes" id="UP001501803"/>
    </source>
</evidence>
<gene>
    <name evidence="4" type="ORF">GCM10022381_14880</name>
</gene>
<feature type="domain" description="HTH araC/xylS-type" evidence="3">
    <location>
        <begin position="1"/>
        <end position="48"/>
    </location>
</feature>
<dbReference type="Gene3D" id="1.10.10.60">
    <property type="entry name" value="Homeodomain-like"/>
    <property type="match status" value="1"/>
</dbReference>
<proteinExistence type="predicted"/>
<dbReference type="InterPro" id="IPR018060">
    <property type="entry name" value="HTH_AraC"/>
</dbReference>
<dbReference type="InterPro" id="IPR009057">
    <property type="entry name" value="Homeodomain-like_sf"/>
</dbReference>
<keyword evidence="5" id="KW-1185">Reference proteome</keyword>
<evidence type="ECO:0000259" key="3">
    <source>
        <dbReference type="PROSITE" id="PS01124"/>
    </source>
</evidence>
<evidence type="ECO:0000313" key="4">
    <source>
        <dbReference type="EMBL" id="GAA3872877.1"/>
    </source>
</evidence>